<reference evidence="1" key="1">
    <citation type="journal article" date="2018" name="Genome Biol. Evol.">
        <title>Genomics and development of Lentinus tigrinus, a white-rot wood-decaying mushroom with dimorphic fruiting bodies.</title>
        <authorList>
            <person name="Wu B."/>
            <person name="Xu Z."/>
            <person name="Knudson A."/>
            <person name="Carlson A."/>
            <person name="Chen N."/>
            <person name="Kovaka S."/>
            <person name="LaButti K."/>
            <person name="Lipzen A."/>
            <person name="Pennachio C."/>
            <person name="Riley R."/>
            <person name="Schakwitz W."/>
            <person name="Umezawa K."/>
            <person name="Ohm R.A."/>
            <person name="Grigoriev I.V."/>
            <person name="Nagy L.G."/>
            <person name="Gibbons J."/>
            <person name="Hibbett D."/>
        </authorList>
    </citation>
    <scope>NUCLEOTIDE SEQUENCE [LARGE SCALE GENOMIC DNA]</scope>
    <source>
        <strain evidence="1">ALCF2SS1-6</strain>
    </source>
</reference>
<accession>A0A5C2RY67</accession>
<keyword evidence="2" id="KW-1185">Reference proteome</keyword>
<sequence>MPRAFHRPLLVAAYPQHALCGSEAHRLATVPFPSPTSSPGGLARTLASQLQFCPGCSRPSALLLLLIVP</sequence>
<name>A0A5C2RY67_9APHY</name>
<evidence type="ECO:0000313" key="2">
    <source>
        <dbReference type="Proteomes" id="UP000313359"/>
    </source>
</evidence>
<evidence type="ECO:0000313" key="1">
    <source>
        <dbReference type="EMBL" id="RPD56015.1"/>
    </source>
</evidence>
<organism evidence="1 2">
    <name type="scientific">Lentinus tigrinus ALCF2SS1-6</name>
    <dbReference type="NCBI Taxonomy" id="1328759"/>
    <lineage>
        <taxon>Eukaryota</taxon>
        <taxon>Fungi</taxon>
        <taxon>Dikarya</taxon>
        <taxon>Basidiomycota</taxon>
        <taxon>Agaricomycotina</taxon>
        <taxon>Agaricomycetes</taxon>
        <taxon>Polyporales</taxon>
        <taxon>Polyporaceae</taxon>
        <taxon>Lentinus</taxon>
    </lineage>
</organism>
<gene>
    <name evidence="1" type="ORF">L227DRAFT_579232</name>
</gene>
<dbReference type="EMBL" id="ML122291">
    <property type="protein sequence ID" value="RPD56015.1"/>
    <property type="molecule type" value="Genomic_DNA"/>
</dbReference>
<protein>
    <submittedName>
        <fullName evidence="1">Uncharacterized protein</fullName>
    </submittedName>
</protein>
<dbReference type="AlphaFoldDB" id="A0A5C2RY67"/>
<proteinExistence type="predicted"/>
<dbReference type="Proteomes" id="UP000313359">
    <property type="component" value="Unassembled WGS sequence"/>
</dbReference>